<evidence type="ECO:0000313" key="1">
    <source>
        <dbReference type="EMBL" id="SHL81549.1"/>
    </source>
</evidence>
<organism evidence="1 2">
    <name type="scientific">Chryseobacterium polytrichastri</name>
    <dbReference type="NCBI Taxonomy" id="1302687"/>
    <lineage>
        <taxon>Bacteria</taxon>
        <taxon>Pseudomonadati</taxon>
        <taxon>Bacteroidota</taxon>
        <taxon>Flavobacteriia</taxon>
        <taxon>Flavobacteriales</taxon>
        <taxon>Weeksellaceae</taxon>
        <taxon>Chryseobacterium group</taxon>
        <taxon>Chryseobacterium</taxon>
    </lineage>
</organism>
<sequence length="166" mass="19227">MAYKTPQFLLMEKKIDIRLRTLLESYDVHTDLFPKIITGITERDLNLFKKGSNIIPWMVGSQVQLRYDIANWLGIHENQAAAELFSGVQTVQDNAIYPPLASFIDDWKKISPMLRNAIYELDNEELFLFSKKEPGKTGTFFDLLSDIIQRETNCIVHITAWRAFLT</sequence>
<dbReference type="STRING" id="1302687.SAMN05444267_102566"/>
<dbReference type="Gene3D" id="1.20.120.450">
    <property type="entry name" value="dinb family like domain"/>
    <property type="match status" value="1"/>
</dbReference>
<keyword evidence="2" id="KW-1185">Reference proteome</keyword>
<dbReference type="InterPro" id="IPR034660">
    <property type="entry name" value="DinB/YfiT-like"/>
</dbReference>
<dbReference type="Proteomes" id="UP000184364">
    <property type="component" value="Unassembled WGS sequence"/>
</dbReference>
<name>A0A1M7DQX1_9FLAO</name>
<dbReference type="AlphaFoldDB" id="A0A1M7DQX1"/>
<dbReference type="EMBL" id="FRAV01000025">
    <property type="protein sequence ID" value="SHL81549.1"/>
    <property type="molecule type" value="Genomic_DNA"/>
</dbReference>
<gene>
    <name evidence="1" type="ORF">SAMN05444267_102566</name>
</gene>
<evidence type="ECO:0008006" key="3">
    <source>
        <dbReference type="Google" id="ProtNLM"/>
    </source>
</evidence>
<accession>A0A1M7DQX1</accession>
<proteinExistence type="predicted"/>
<protein>
    <recommendedName>
        <fullName evidence="3">DinB superfamily protein</fullName>
    </recommendedName>
</protein>
<evidence type="ECO:0000313" key="2">
    <source>
        <dbReference type="Proteomes" id="UP000184364"/>
    </source>
</evidence>
<reference evidence="2" key="1">
    <citation type="submission" date="2016-11" db="EMBL/GenBank/DDBJ databases">
        <authorList>
            <person name="Varghese N."/>
            <person name="Submissions S."/>
        </authorList>
    </citation>
    <scope>NUCLEOTIDE SEQUENCE [LARGE SCALE GENOMIC DNA]</scope>
    <source>
        <strain evidence="2">DSM 26899</strain>
    </source>
</reference>